<reference evidence="1 2" key="1">
    <citation type="submission" date="2013-09" db="EMBL/GenBank/DDBJ databases">
        <title>Corchorus capsularis genome sequencing.</title>
        <authorList>
            <person name="Alam M."/>
            <person name="Haque M.S."/>
            <person name="Islam M.S."/>
            <person name="Emdad E.M."/>
            <person name="Islam M.M."/>
            <person name="Ahmed B."/>
            <person name="Halim A."/>
            <person name="Hossen Q.M.M."/>
            <person name="Hossain M.Z."/>
            <person name="Ahmed R."/>
            <person name="Khan M.M."/>
            <person name="Islam R."/>
            <person name="Rashid M.M."/>
            <person name="Khan S.A."/>
            <person name="Rahman M.S."/>
            <person name="Alam M."/>
        </authorList>
    </citation>
    <scope>NUCLEOTIDE SEQUENCE [LARGE SCALE GENOMIC DNA]</scope>
    <source>
        <strain evidence="2">cv. CVL-1</strain>
        <tissue evidence="1">Whole seedling</tissue>
    </source>
</reference>
<dbReference type="EMBL" id="AWWV01007965">
    <property type="protein sequence ID" value="OMO94068.1"/>
    <property type="molecule type" value="Genomic_DNA"/>
</dbReference>
<evidence type="ECO:0000313" key="1">
    <source>
        <dbReference type="EMBL" id="OMO94068.1"/>
    </source>
</evidence>
<dbReference type="Proteomes" id="UP000188268">
    <property type="component" value="Unassembled WGS sequence"/>
</dbReference>
<evidence type="ECO:0000313" key="2">
    <source>
        <dbReference type="Proteomes" id="UP000188268"/>
    </source>
</evidence>
<proteinExistence type="predicted"/>
<accession>A0A1R3JGV3</accession>
<dbReference type="AlphaFoldDB" id="A0A1R3JGV3"/>
<keyword evidence="2" id="KW-1185">Reference proteome</keyword>
<dbReference type="Gramene" id="OMO94068">
    <property type="protein sequence ID" value="OMO94068"/>
    <property type="gene ID" value="CCACVL1_06191"/>
</dbReference>
<sequence length="160" mass="17913">MYFSVPGLPLYEGLRVVDNDDAANVMCEYMVRHGSIDWYLEHEVEVPVEPSLLLEGPVVEPSITNDYSEEVRVDQGDTVEPTVDKVFDVNVEEVLVDPTDDEVDVEVEVMDDIDHPYFSPETQPPIDDDDTIDEEVAAARANFEEVLAEAMGAAEGFYLI</sequence>
<name>A0A1R3JGV3_COCAP</name>
<protein>
    <submittedName>
        <fullName evidence="1">Uncharacterized protein</fullName>
    </submittedName>
</protein>
<gene>
    <name evidence="1" type="ORF">CCACVL1_06191</name>
</gene>
<comment type="caution">
    <text evidence="1">The sequence shown here is derived from an EMBL/GenBank/DDBJ whole genome shotgun (WGS) entry which is preliminary data.</text>
</comment>
<organism evidence="1 2">
    <name type="scientific">Corchorus capsularis</name>
    <name type="common">Jute</name>
    <dbReference type="NCBI Taxonomy" id="210143"/>
    <lineage>
        <taxon>Eukaryota</taxon>
        <taxon>Viridiplantae</taxon>
        <taxon>Streptophyta</taxon>
        <taxon>Embryophyta</taxon>
        <taxon>Tracheophyta</taxon>
        <taxon>Spermatophyta</taxon>
        <taxon>Magnoliopsida</taxon>
        <taxon>eudicotyledons</taxon>
        <taxon>Gunneridae</taxon>
        <taxon>Pentapetalae</taxon>
        <taxon>rosids</taxon>
        <taxon>malvids</taxon>
        <taxon>Malvales</taxon>
        <taxon>Malvaceae</taxon>
        <taxon>Grewioideae</taxon>
        <taxon>Apeibeae</taxon>
        <taxon>Corchorus</taxon>
    </lineage>
</organism>